<reference evidence="10 12" key="1">
    <citation type="submission" date="2018-04" db="EMBL/GenBank/DDBJ databases">
        <title>Complete genome sequences of Streptomyces griseoviridis K61 and characterization of antagonistic properties of biological control agents.</title>
        <authorList>
            <person name="Mariita R.M."/>
            <person name="Sello J.K."/>
        </authorList>
    </citation>
    <scope>NUCLEOTIDE SEQUENCE [LARGE SCALE GENOMIC DNA]</scope>
    <source>
        <strain evidence="10 12">K61</strain>
    </source>
</reference>
<evidence type="ECO:0000256" key="5">
    <source>
        <dbReference type="ARBA" id="ARBA00023004"/>
    </source>
</evidence>
<dbReference type="Proteomes" id="UP000501753">
    <property type="component" value="Chromosome"/>
</dbReference>
<dbReference type="CDD" id="cd11029">
    <property type="entry name" value="CYP107-like"/>
    <property type="match status" value="1"/>
</dbReference>
<dbReference type="FunFam" id="1.10.630.10:FF:000018">
    <property type="entry name" value="Cytochrome P450 monooxygenase"/>
    <property type="match status" value="1"/>
</dbReference>
<dbReference type="InterPro" id="IPR036396">
    <property type="entry name" value="Cyt_P450_sf"/>
</dbReference>
<keyword evidence="12" id="KW-1185">Reference proteome</keyword>
<reference evidence="9 11" key="2">
    <citation type="submission" date="2018-12" db="EMBL/GenBank/DDBJ databases">
        <title>Streptomyces griseoviridis F1-27 complete genome.</title>
        <authorList>
            <person name="Mariita R.M."/>
            <person name="Sello J.K."/>
        </authorList>
    </citation>
    <scope>NUCLEOTIDE SEQUENCE [LARGE SCALE GENOMIC DNA]</scope>
    <source>
        <strain evidence="9 11">F1-27</strain>
    </source>
</reference>
<dbReference type="OrthoDB" id="5500002at2"/>
<keyword evidence="6 7" id="KW-0503">Monooxygenase</keyword>
<feature type="region of interest" description="Disordered" evidence="8">
    <location>
        <begin position="61"/>
        <end position="82"/>
    </location>
</feature>
<evidence type="ECO:0000256" key="6">
    <source>
        <dbReference type="ARBA" id="ARBA00023033"/>
    </source>
</evidence>
<dbReference type="PRINTS" id="PR00385">
    <property type="entry name" value="P450"/>
</dbReference>
<dbReference type="Proteomes" id="UP000271291">
    <property type="component" value="Chromosome"/>
</dbReference>
<keyword evidence="2 7" id="KW-0349">Heme</keyword>
<dbReference type="PROSITE" id="PS00086">
    <property type="entry name" value="CYTOCHROME_P450"/>
    <property type="match status" value="1"/>
</dbReference>
<sequence>MSEEAIVDLAALGEEFARDPHPTYAQLRGRGPVHRVLLPEGFTAWLVVGYEEARAALSDPRLSNDWRNSPGAADTEDDPWANPHMLISDPPRHTRLRKLVVREFTPRRVQALEPRVREVTDELIGAMLERADGRADLVRDFAFPLPAAIICELLGVPFDDRDKFHRWTTQVTKEWNGAEAEAALAELDGYLKELLDDKRARPGDDLLSGLVRRREEDEDALSDSEMVGLAVLLLVAGHETTTGLLSNGMLALLRHPDQLDALRADFSLLDAAVEEMLRHSGPTGTSLHRFTTEPVRIGDTDIPGGGELILIGNTPANRDPGRFPDPDRFDIRREAGGHLAFGHGIHACFGAPLARLEARTAVRSLLERCPDLALDADPARLAWYPSVMMRGLPRLPVRVRAVPDAGS</sequence>
<gene>
    <name evidence="10" type="ORF">DDJ31_31385</name>
    <name evidence="9" type="ORF">ELQ87_07960</name>
</gene>
<dbReference type="EMBL" id="CP029078">
    <property type="protein sequence ID" value="QCN88919.1"/>
    <property type="molecule type" value="Genomic_DNA"/>
</dbReference>
<dbReference type="GO" id="GO:0016705">
    <property type="term" value="F:oxidoreductase activity, acting on paired donors, with incorporation or reduction of molecular oxygen"/>
    <property type="evidence" value="ECO:0007669"/>
    <property type="project" value="InterPro"/>
</dbReference>
<evidence type="ECO:0000313" key="11">
    <source>
        <dbReference type="Proteomes" id="UP000271291"/>
    </source>
</evidence>
<name>A0A3Q9KPP6_STRGD</name>
<dbReference type="GO" id="GO:0020037">
    <property type="term" value="F:heme binding"/>
    <property type="evidence" value="ECO:0007669"/>
    <property type="project" value="InterPro"/>
</dbReference>
<protein>
    <submittedName>
        <fullName evidence="9">Cytochrome P450</fullName>
    </submittedName>
</protein>
<keyword evidence="5 7" id="KW-0408">Iron</keyword>
<dbReference type="InterPro" id="IPR002397">
    <property type="entry name" value="Cyt_P450_B"/>
</dbReference>
<evidence type="ECO:0000256" key="1">
    <source>
        <dbReference type="ARBA" id="ARBA00010617"/>
    </source>
</evidence>
<evidence type="ECO:0000256" key="8">
    <source>
        <dbReference type="SAM" id="MobiDB-lite"/>
    </source>
</evidence>
<dbReference type="PANTHER" id="PTHR46696">
    <property type="entry name" value="P450, PUTATIVE (EUROFUNG)-RELATED"/>
    <property type="match status" value="1"/>
</dbReference>
<evidence type="ECO:0000313" key="10">
    <source>
        <dbReference type="EMBL" id="QCN88919.1"/>
    </source>
</evidence>
<dbReference type="EMBL" id="CP034687">
    <property type="protein sequence ID" value="AZS84222.1"/>
    <property type="molecule type" value="Genomic_DNA"/>
</dbReference>
<evidence type="ECO:0000256" key="3">
    <source>
        <dbReference type="ARBA" id="ARBA00022723"/>
    </source>
</evidence>
<dbReference type="InterPro" id="IPR017972">
    <property type="entry name" value="Cyt_P450_CS"/>
</dbReference>
<dbReference type="Gene3D" id="1.10.630.10">
    <property type="entry name" value="Cytochrome P450"/>
    <property type="match status" value="1"/>
</dbReference>
<evidence type="ECO:0000313" key="12">
    <source>
        <dbReference type="Proteomes" id="UP000501753"/>
    </source>
</evidence>
<dbReference type="GO" id="GO:0004497">
    <property type="term" value="F:monooxygenase activity"/>
    <property type="evidence" value="ECO:0007669"/>
    <property type="project" value="UniProtKB-KW"/>
</dbReference>
<dbReference type="SUPFAM" id="SSF48264">
    <property type="entry name" value="Cytochrome P450"/>
    <property type="match status" value="1"/>
</dbReference>
<dbReference type="KEGG" id="sgd:ELQ87_07960"/>
<proteinExistence type="inferred from homology"/>
<dbReference type="Pfam" id="PF00067">
    <property type="entry name" value="p450"/>
    <property type="match status" value="2"/>
</dbReference>
<accession>A0A3Q9KPP6</accession>
<organism evidence="9 11">
    <name type="scientific">Streptomyces griseoviridis</name>
    <dbReference type="NCBI Taxonomy" id="45398"/>
    <lineage>
        <taxon>Bacteria</taxon>
        <taxon>Bacillati</taxon>
        <taxon>Actinomycetota</taxon>
        <taxon>Actinomycetes</taxon>
        <taxon>Kitasatosporales</taxon>
        <taxon>Streptomycetaceae</taxon>
        <taxon>Streptomyces</taxon>
    </lineage>
</organism>
<dbReference type="RefSeq" id="WP_127177129.1">
    <property type="nucleotide sequence ID" value="NZ_CP029078.1"/>
</dbReference>
<evidence type="ECO:0000313" key="9">
    <source>
        <dbReference type="EMBL" id="AZS84222.1"/>
    </source>
</evidence>
<dbReference type="GO" id="GO:0005506">
    <property type="term" value="F:iron ion binding"/>
    <property type="evidence" value="ECO:0007669"/>
    <property type="project" value="InterPro"/>
</dbReference>
<comment type="similarity">
    <text evidence="1 7">Belongs to the cytochrome P450 family.</text>
</comment>
<keyword evidence="4 7" id="KW-0560">Oxidoreductase</keyword>
<evidence type="ECO:0000256" key="4">
    <source>
        <dbReference type="ARBA" id="ARBA00023002"/>
    </source>
</evidence>
<dbReference type="AlphaFoldDB" id="A0A3Q9KPP6"/>
<dbReference type="PANTHER" id="PTHR46696:SF1">
    <property type="entry name" value="CYTOCHROME P450 YJIB-RELATED"/>
    <property type="match status" value="1"/>
</dbReference>
<evidence type="ECO:0000256" key="7">
    <source>
        <dbReference type="RuleBase" id="RU000461"/>
    </source>
</evidence>
<evidence type="ECO:0000256" key="2">
    <source>
        <dbReference type="ARBA" id="ARBA00022617"/>
    </source>
</evidence>
<dbReference type="PRINTS" id="PR00359">
    <property type="entry name" value="BP450"/>
</dbReference>
<dbReference type="InterPro" id="IPR001128">
    <property type="entry name" value="Cyt_P450"/>
</dbReference>
<keyword evidence="3 7" id="KW-0479">Metal-binding</keyword>